<accession>A0A0H2RC55</accession>
<protein>
    <submittedName>
        <fullName evidence="1">Uncharacterized protein</fullName>
    </submittedName>
</protein>
<dbReference type="Proteomes" id="UP000053477">
    <property type="component" value="Unassembled WGS sequence"/>
</dbReference>
<proteinExistence type="predicted"/>
<feature type="non-terminal residue" evidence="1">
    <location>
        <position position="160"/>
    </location>
</feature>
<dbReference type="OrthoDB" id="5327923at2759"/>
<name>A0A0H2RC55_9AGAM</name>
<evidence type="ECO:0000313" key="2">
    <source>
        <dbReference type="Proteomes" id="UP000053477"/>
    </source>
</evidence>
<reference evidence="1 2" key="1">
    <citation type="submission" date="2015-04" db="EMBL/GenBank/DDBJ databases">
        <title>Complete genome sequence of Schizopora paradoxa KUC8140, a cosmopolitan wood degrader in East Asia.</title>
        <authorList>
            <consortium name="DOE Joint Genome Institute"/>
            <person name="Min B."/>
            <person name="Park H."/>
            <person name="Jang Y."/>
            <person name="Kim J.-J."/>
            <person name="Kim K.H."/>
            <person name="Pangilinan J."/>
            <person name="Lipzen A."/>
            <person name="Riley R."/>
            <person name="Grigoriev I.V."/>
            <person name="Spatafora J.W."/>
            <person name="Choi I.-G."/>
        </authorList>
    </citation>
    <scope>NUCLEOTIDE SEQUENCE [LARGE SCALE GENOMIC DNA]</scope>
    <source>
        <strain evidence="1 2">KUC8140</strain>
    </source>
</reference>
<evidence type="ECO:0000313" key="1">
    <source>
        <dbReference type="EMBL" id="KLO09415.1"/>
    </source>
</evidence>
<sequence>MVDSEKKRDRTRYIMMTWPRDPKGEPLDEMPDGKMTSNGLPLWGATLYDFYFISRFPDTRNLMTALSGSKIARWMRQKNELYAMDYLDQAENDEPEPKVMQPYYIGEFIELIEKQISSCLLPPSEYPGRWPLRPFSTPTCHLQERIPFEKLPKRLIVHDP</sequence>
<dbReference type="InParanoid" id="A0A0H2RC55"/>
<gene>
    <name evidence="1" type="ORF">SCHPADRAFT_834055</name>
</gene>
<organism evidence="1 2">
    <name type="scientific">Schizopora paradoxa</name>
    <dbReference type="NCBI Taxonomy" id="27342"/>
    <lineage>
        <taxon>Eukaryota</taxon>
        <taxon>Fungi</taxon>
        <taxon>Dikarya</taxon>
        <taxon>Basidiomycota</taxon>
        <taxon>Agaricomycotina</taxon>
        <taxon>Agaricomycetes</taxon>
        <taxon>Hymenochaetales</taxon>
        <taxon>Schizoporaceae</taxon>
        <taxon>Schizopora</taxon>
    </lineage>
</organism>
<keyword evidence="2" id="KW-1185">Reference proteome</keyword>
<dbReference type="AlphaFoldDB" id="A0A0H2RC55"/>
<dbReference type="EMBL" id="KQ086056">
    <property type="protein sequence ID" value="KLO09415.1"/>
    <property type="molecule type" value="Genomic_DNA"/>
</dbReference>
<dbReference type="STRING" id="27342.A0A0H2RC55"/>